<protein>
    <recommendedName>
        <fullName evidence="5">Transmembrane protein</fullName>
    </recommendedName>
</protein>
<sequence>MTRPVLHALFHSMASLGYIPFALTSVLIASSTPFVTIPPVGIILLAFVPPLTLFPILCFSYRYLERFAVISLTVQRARIYIMLAGSGLCFLVGAHLIMIHMVANSQNSAYNRMAFTLPETNKAHTTNDAATTLLTTTELSSSSTKKSPEITLVALPKDEGSSILKGEQTNFNSWIPSYLSSFLVNIQTNDNIEPQPSLVRQEQNLGLPPPLAKRDDLSNVPFAKSLIPTYLLNTGSDTPGDQPMLNPHLENPHLERQEDVLRVEPLQTYSAGEVKAPDTTSASSESITVYTVDISPSLKSSVPAHDQSSVPGSIQEELQPSSPQPQINTAPALPVVLPSSLESQEQNASAQAKDLESGPIFIHSKDVPAGYNLAGVHLMLFIAANGFLIFLLATLFLGVLIMTEFVLDREDDDLVQLKWLYWGRVIGIATATVVSAVHGSFLSGYVLLDGQSDWIAKATVGTIFVYWVSMTWLMNRITGPLPY</sequence>
<feature type="transmembrane region" description="Helical" evidence="2">
    <location>
        <begin position="454"/>
        <end position="474"/>
    </location>
</feature>
<feature type="transmembrane region" description="Helical" evidence="2">
    <location>
        <begin position="378"/>
        <end position="407"/>
    </location>
</feature>
<feature type="region of interest" description="Disordered" evidence="1">
    <location>
        <begin position="300"/>
        <end position="329"/>
    </location>
</feature>
<reference evidence="3" key="1">
    <citation type="journal article" date="2020" name="Fungal Divers.">
        <title>Resolving the Mortierellaceae phylogeny through synthesis of multi-gene phylogenetics and phylogenomics.</title>
        <authorList>
            <person name="Vandepol N."/>
            <person name="Liber J."/>
            <person name="Desiro A."/>
            <person name="Na H."/>
            <person name="Kennedy M."/>
            <person name="Barry K."/>
            <person name="Grigoriev I.V."/>
            <person name="Miller A.N."/>
            <person name="O'Donnell K."/>
            <person name="Stajich J.E."/>
            <person name="Bonito G."/>
        </authorList>
    </citation>
    <scope>NUCLEOTIDE SEQUENCE</scope>
    <source>
        <strain evidence="3">NVP1</strain>
    </source>
</reference>
<keyword evidence="2" id="KW-0472">Membrane</keyword>
<name>A0A9P5SPA9_9FUNG</name>
<dbReference type="EMBL" id="JAAAUY010000313">
    <property type="protein sequence ID" value="KAF9331586.1"/>
    <property type="molecule type" value="Genomic_DNA"/>
</dbReference>
<feature type="transmembrane region" description="Helical" evidence="2">
    <location>
        <begin position="419"/>
        <end position="448"/>
    </location>
</feature>
<dbReference type="Proteomes" id="UP000696485">
    <property type="component" value="Unassembled WGS sequence"/>
</dbReference>
<evidence type="ECO:0008006" key="5">
    <source>
        <dbReference type="Google" id="ProtNLM"/>
    </source>
</evidence>
<proteinExistence type="predicted"/>
<keyword evidence="2" id="KW-1133">Transmembrane helix</keyword>
<evidence type="ECO:0000256" key="1">
    <source>
        <dbReference type="SAM" id="MobiDB-lite"/>
    </source>
</evidence>
<feature type="compositionally biased region" description="Polar residues" evidence="1">
    <location>
        <begin position="306"/>
        <end position="318"/>
    </location>
</feature>
<keyword evidence="2" id="KW-0812">Transmembrane</keyword>
<comment type="caution">
    <text evidence="3">The sequence shown here is derived from an EMBL/GenBank/DDBJ whole genome shotgun (WGS) entry which is preliminary data.</text>
</comment>
<organism evidence="3 4">
    <name type="scientific">Podila minutissima</name>
    <dbReference type="NCBI Taxonomy" id="64525"/>
    <lineage>
        <taxon>Eukaryota</taxon>
        <taxon>Fungi</taxon>
        <taxon>Fungi incertae sedis</taxon>
        <taxon>Mucoromycota</taxon>
        <taxon>Mortierellomycotina</taxon>
        <taxon>Mortierellomycetes</taxon>
        <taxon>Mortierellales</taxon>
        <taxon>Mortierellaceae</taxon>
        <taxon>Podila</taxon>
    </lineage>
</organism>
<keyword evidence="4" id="KW-1185">Reference proteome</keyword>
<evidence type="ECO:0000313" key="4">
    <source>
        <dbReference type="Proteomes" id="UP000696485"/>
    </source>
</evidence>
<accession>A0A9P5SPA9</accession>
<gene>
    <name evidence="3" type="ORF">BG006_005552</name>
</gene>
<evidence type="ECO:0000313" key="3">
    <source>
        <dbReference type="EMBL" id="KAF9331586.1"/>
    </source>
</evidence>
<evidence type="ECO:0000256" key="2">
    <source>
        <dbReference type="SAM" id="Phobius"/>
    </source>
</evidence>
<feature type="transmembrane region" description="Helical" evidence="2">
    <location>
        <begin position="40"/>
        <end position="59"/>
    </location>
</feature>
<dbReference type="AlphaFoldDB" id="A0A9P5SPA9"/>
<feature type="transmembrane region" description="Helical" evidence="2">
    <location>
        <begin position="79"/>
        <end position="103"/>
    </location>
</feature>